<protein>
    <submittedName>
        <fullName evidence="1">Uncharacterized protein</fullName>
    </submittedName>
</protein>
<keyword evidence="2" id="KW-1185">Reference proteome</keyword>
<name>A0A2C5XA85_9PEZI</name>
<dbReference type="AlphaFoldDB" id="A0A2C5XA85"/>
<evidence type="ECO:0000313" key="1">
    <source>
        <dbReference type="EMBL" id="PHH56048.1"/>
    </source>
</evidence>
<accession>A0A2C5XA85</accession>
<reference evidence="1 2" key="1">
    <citation type="journal article" date="2013" name="Fungal Biol.">
        <title>Analysis of microsatellite markers in the genome of the plant pathogen Ceratocystis fimbriata.</title>
        <authorList>
            <person name="Simpson M.C."/>
            <person name="Wilken P.M."/>
            <person name="Coetzee M.P."/>
            <person name="Wingfield M.J."/>
            <person name="Wingfield B.D."/>
        </authorList>
    </citation>
    <scope>NUCLEOTIDE SEQUENCE [LARGE SCALE GENOMIC DNA]</scope>
    <source>
        <strain evidence="1 2">CBS 114723</strain>
    </source>
</reference>
<gene>
    <name evidence="1" type="ORF">CFIMG_008131RA00001</name>
</gene>
<proteinExistence type="predicted"/>
<evidence type="ECO:0000313" key="2">
    <source>
        <dbReference type="Proteomes" id="UP000222788"/>
    </source>
</evidence>
<sequence length="66" mass="7614">MKNKLAKRLGLTFIGWKKKTDEDDADVVKRKINDAYENTPKGNILKKTYLHMAGFMSGPCEFTRHL</sequence>
<dbReference type="EMBL" id="APWK03000004">
    <property type="protein sequence ID" value="PHH56048.1"/>
    <property type="molecule type" value="Genomic_DNA"/>
</dbReference>
<dbReference type="Proteomes" id="UP000222788">
    <property type="component" value="Unassembled WGS sequence"/>
</dbReference>
<reference evidence="1 2" key="2">
    <citation type="journal article" date="2013" name="IMA Fungus">
        <title>IMA Genome-F 1: Ceratocystis fimbriata: Draft nuclear genome sequence for the plant pathogen, Ceratocystis fimbriata.</title>
        <authorList>
            <person name="Wilken P.M."/>
            <person name="Steenkamp E.T."/>
            <person name="Wingfield M.J."/>
            <person name="de Beer Z.W."/>
            <person name="Wingfield B.D."/>
        </authorList>
    </citation>
    <scope>NUCLEOTIDE SEQUENCE [LARGE SCALE GENOMIC DNA]</scope>
    <source>
        <strain evidence="1 2">CBS 114723</strain>
    </source>
</reference>
<organism evidence="1 2">
    <name type="scientific">Ceratocystis fimbriata CBS 114723</name>
    <dbReference type="NCBI Taxonomy" id="1035309"/>
    <lineage>
        <taxon>Eukaryota</taxon>
        <taxon>Fungi</taxon>
        <taxon>Dikarya</taxon>
        <taxon>Ascomycota</taxon>
        <taxon>Pezizomycotina</taxon>
        <taxon>Sordariomycetes</taxon>
        <taxon>Hypocreomycetidae</taxon>
        <taxon>Microascales</taxon>
        <taxon>Ceratocystidaceae</taxon>
        <taxon>Ceratocystis</taxon>
    </lineage>
</organism>
<comment type="caution">
    <text evidence="1">The sequence shown here is derived from an EMBL/GenBank/DDBJ whole genome shotgun (WGS) entry which is preliminary data.</text>
</comment>